<evidence type="ECO:0000256" key="1">
    <source>
        <dbReference type="ARBA" id="ARBA00001971"/>
    </source>
</evidence>
<comment type="caution">
    <text evidence="8">The sequence shown here is derived from an EMBL/GenBank/DDBJ whole genome shotgun (WGS) entry which is preliminary data.</text>
</comment>
<keyword evidence="9" id="KW-1185">Reference proteome</keyword>
<keyword evidence="3 5" id="KW-0479">Metal-binding</keyword>
<feature type="binding site" description="axial binding residue" evidence="5">
    <location>
        <position position="464"/>
    </location>
    <ligand>
        <name>heme</name>
        <dbReference type="ChEBI" id="CHEBI:30413"/>
    </ligand>
    <ligandPart>
        <name>Fe</name>
        <dbReference type="ChEBI" id="CHEBI:18248"/>
    </ligandPart>
</feature>
<feature type="transmembrane region" description="Helical" evidence="7">
    <location>
        <begin position="21"/>
        <end position="38"/>
    </location>
</feature>
<sequence>MLDAKSQIQAWLAGAAPQRTSLVIFAASSACVLLYVLYQRVFSPLAKVNGPFWASLSPAWKLLKLVNGNYHETIVELHEVYGPIVRIAPNEVIISDKNAIREIYSTTQGRDFLKTDYYDPFTAFRPTIFGQRDPHLHAKRKRIVSHGYSMNALQAMEMYVQERVQLFMNKMTEFSQTGEQINLSKWCHFFAFDVIGELAFSEGFGMLESGVEDEHIRLIENQMEFGSTMGMVPFLLPITKWNLPIPWLQSLQAGRGRLKQLTQSRVERRRNKVSDRKDLLGRLIEATDPVTGEKLDPIDLRTEAFSSIVAGSDSTSSALSYTFHHILTHPSVHAKLVSELRSAFPAHLSPSTSPPPTYAELGRLPYLQACIKESLRLTPPATINLPRYVPPGGRVVAGTYFPGGTTVGMSALPVHRDRGTFGADADRFVPERWIEGTATPEGERLSPEELMKYWIPFGIGSRSCIGKNVALLELVKLVGTVLLYFDLEVGDGKPSEIPASKSFFFARMKEPVVVSVKERRE</sequence>
<dbReference type="PRINTS" id="PR00385">
    <property type="entry name" value="P450"/>
</dbReference>
<name>A0AA38RMV9_9PEZI</name>
<proteinExistence type="inferred from homology"/>
<accession>A0AA38RMV9</accession>
<evidence type="ECO:0000256" key="6">
    <source>
        <dbReference type="RuleBase" id="RU000461"/>
    </source>
</evidence>
<comment type="cofactor">
    <cofactor evidence="1 5">
        <name>heme</name>
        <dbReference type="ChEBI" id="CHEBI:30413"/>
    </cofactor>
</comment>
<dbReference type="InterPro" id="IPR017972">
    <property type="entry name" value="Cyt_P450_CS"/>
</dbReference>
<keyword evidence="4 5" id="KW-0408">Iron</keyword>
<comment type="similarity">
    <text evidence="6">Belongs to the cytochrome P450 family.</text>
</comment>
<protein>
    <submittedName>
        <fullName evidence="8">Cytochrome P450</fullName>
    </submittedName>
</protein>
<evidence type="ECO:0000256" key="7">
    <source>
        <dbReference type="SAM" id="Phobius"/>
    </source>
</evidence>
<dbReference type="InterPro" id="IPR002401">
    <property type="entry name" value="Cyt_P450_E_grp-I"/>
</dbReference>
<dbReference type="SUPFAM" id="SSF48264">
    <property type="entry name" value="Cytochrome P450"/>
    <property type="match status" value="1"/>
</dbReference>
<keyword evidence="6" id="KW-0503">Monooxygenase</keyword>
<keyword evidence="6" id="KW-0560">Oxidoreductase</keyword>
<dbReference type="CDD" id="cd11060">
    <property type="entry name" value="CYP57A1-like"/>
    <property type="match status" value="1"/>
</dbReference>
<evidence type="ECO:0000256" key="2">
    <source>
        <dbReference type="ARBA" id="ARBA00022617"/>
    </source>
</evidence>
<dbReference type="PANTHER" id="PTHR24305:SF103">
    <property type="entry name" value="P450, PUTATIVE (EUROFUNG)-RELATED"/>
    <property type="match status" value="1"/>
</dbReference>
<dbReference type="GO" id="GO:0020037">
    <property type="term" value="F:heme binding"/>
    <property type="evidence" value="ECO:0007669"/>
    <property type="project" value="InterPro"/>
</dbReference>
<keyword evidence="7" id="KW-0812">Transmembrane</keyword>
<dbReference type="GO" id="GO:0005506">
    <property type="term" value="F:iron ion binding"/>
    <property type="evidence" value="ECO:0007669"/>
    <property type="project" value="InterPro"/>
</dbReference>
<dbReference type="GO" id="GO:0016705">
    <property type="term" value="F:oxidoreductase activity, acting on paired donors, with incorporation or reduction of molecular oxygen"/>
    <property type="evidence" value="ECO:0007669"/>
    <property type="project" value="InterPro"/>
</dbReference>
<dbReference type="EMBL" id="JANBVN010000187">
    <property type="protein sequence ID" value="KAJ9134204.1"/>
    <property type="molecule type" value="Genomic_DNA"/>
</dbReference>
<evidence type="ECO:0000256" key="4">
    <source>
        <dbReference type="ARBA" id="ARBA00023004"/>
    </source>
</evidence>
<organism evidence="8 9">
    <name type="scientific">Coniochaeta hoffmannii</name>
    <dbReference type="NCBI Taxonomy" id="91930"/>
    <lineage>
        <taxon>Eukaryota</taxon>
        <taxon>Fungi</taxon>
        <taxon>Dikarya</taxon>
        <taxon>Ascomycota</taxon>
        <taxon>Pezizomycotina</taxon>
        <taxon>Sordariomycetes</taxon>
        <taxon>Sordariomycetidae</taxon>
        <taxon>Coniochaetales</taxon>
        <taxon>Coniochaetaceae</taxon>
        <taxon>Coniochaeta</taxon>
    </lineage>
</organism>
<keyword evidence="2 5" id="KW-0349">Heme</keyword>
<dbReference type="InterPro" id="IPR036396">
    <property type="entry name" value="Cyt_P450_sf"/>
</dbReference>
<reference evidence="8" key="1">
    <citation type="submission" date="2022-07" db="EMBL/GenBank/DDBJ databases">
        <title>Fungi with potential for degradation of polypropylene.</title>
        <authorList>
            <person name="Gostincar C."/>
        </authorList>
    </citation>
    <scope>NUCLEOTIDE SEQUENCE</scope>
    <source>
        <strain evidence="8">EXF-13287</strain>
    </source>
</reference>
<evidence type="ECO:0000256" key="5">
    <source>
        <dbReference type="PIRSR" id="PIRSR602401-1"/>
    </source>
</evidence>
<dbReference type="PANTHER" id="PTHR24305">
    <property type="entry name" value="CYTOCHROME P450"/>
    <property type="match status" value="1"/>
</dbReference>
<dbReference type="PROSITE" id="PS51257">
    <property type="entry name" value="PROKAR_LIPOPROTEIN"/>
    <property type="match status" value="1"/>
</dbReference>
<dbReference type="Proteomes" id="UP001174691">
    <property type="component" value="Unassembled WGS sequence"/>
</dbReference>
<dbReference type="GO" id="GO:0004497">
    <property type="term" value="F:monooxygenase activity"/>
    <property type="evidence" value="ECO:0007669"/>
    <property type="project" value="UniProtKB-KW"/>
</dbReference>
<dbReference type="AlphaFoldDB" id="A0AA38RMV9"/>
<evidence type="ECO:0000256" key="3">
    <source>
        <dbReference type="ARBA" id="ARBA00022723"/>
    </source>
</evidence>
<dbReference type="PROSITE" id="PS00086">
    <property type="entry name" value="CYTOCHROME_P450"/>
    <property type="match status" value="1"/>
</dbReference>
<dbReference type="InterPro" id="IPR050121">
    <property type="entry name" value="Cytochrome_P450_monoxygenase"/>
</dbReference>
<evidence type="ECO:0000313" key="9">
    <source>
        <dbReference type="Proteomes" id="UP001174691"/>
    </source>
</evidence>
<dbReference type="Gene3D" id="1.10.630.10">
    <property type="entry name" value="Cytochrome P450"/>
    <property type="match status" value="1"/>
</dbReference>
<dbReference type="Pfam" id="PF00067">
    <property type="entry name" value="p450"/>
    <property type="match status" value="1"/>
</dbReference>
<keyword evidence="7" id="KW-0472">Membrane</keyword>
<gene>
    <name evidence="8" type="ORF">NKR19_g8750</name>
</gene>
<evidence type="ECO:0000313" key="8">
    <source>
        <dbReference type="EMBL" id="KAJ9134204.1"/>
    </source>
</evidence>
<dbReference type="InterPro" id="IPR001128">
    <property type="entry name" value="Cyt_P450"/>
</dbReference>
<dbReference type="PRINTS" id="PR00463">
    <property type="entry name" value="EP450I"/>
</dbReference>
<keyword evidence="7" id="KW-1133">Transmembrane helix</keyword>